<dbReference type="PANTHER" id="PTHR24213">
    <property type="entry name" value="ACTIN-BINDING LIM PROTEIN"/>
    <property type="match status" value="1"/>
</dbReference>
<feature type="domain" description="HP" evidence="7">
    <location>
        <begin position="921"/>
        <end position="987"/>
    </location>
</feature>
<keyword evidence="2 4" id="KW-0862">Zinc</keyword>
<dbReference type="STRING" id="6198.A0A074ZUU7"/>
<dbReference type="GO" id="GO:0015629">
    <property type="term" value="C:actin cytoskeleton"/>
    <property type="evidence" value="ECO:0007669"/>
    <property type="project" value="TreeGrafter"/>
</dbReference>
<feature type="non-terminal residue" evidence="8">
    <location>
        <position position="1"/>
    </location>
</feature>
<evidence type="ECO:0000256" key="1">
    <source>
        <dbReference type="ARBA" id="ARBA00022723"/>
    </source>
</evidence>
<dbReference type="CTD" id="20327198"/>
<feature type="compositionally biased region" description="Polar residues" evidence="5">
    <location>
        <begin position="404"/>
        <end position="414"/>
    </location>
</feature>
<dbReference type="GO" id="GO:0051015">
    <property type="term" value="F:actin filament binding"/>
    <property type="evidence" value="ECO:0007669"/>
    <property type="project" value="TreeGrafter"/>
</dbReference>
<dbReference type="GO" id="GO:0007010">
    <property type="term" value="P:cytoskeleton organization"/>
    <property type="evidence" value="ECO:0007669"/>
    <property type="project" value="InterPro"/>
</dbReference>
<gene>
    <name evidence="8" type="ORF">T265_13030</name>
</gene>
<dbReference type="GeneID" id="20327198"/>
<evidence type="ECO:0000256" key="3">
    <source>
        <dbReference type="ARBA" id="ARBA00023038"/>
    </source>
</evidence>
<dbReference type="RefSeq" id="XP_009165086.1">
    <property type="nucleotide sequence ID" value="XM_009166822.1"/>
</dbReference>
<dbReference type="InterPro" id="IPR003128">
    <property type="entry name" value="Villin_headpiece"/>
</dbReference>
<dbReference type="PROSITE" id="PS51089">
    <property type="entry name" value="HP"/>
    <property type="match status" value="1"/>
</dbReference>
<dbReference type="SUPFAM" id="SSF57716">
    <property type="entry name" value="Glucocorticoid receptor-like (DNA-binding domain)"/>
    <property type="match status" value="1"/>
</dbReference>
<feature type="compositionally biased region" description="Basic and acidic residues" evidence="5">
    <location>
        <begin position="420"/>
        <end position="435"/>
    </location>
</feature>
<dbReference type="Gene3D" id="1.10.950.10">
    <property type="entry name" value="Villin headpiece domain"/>
    <property type="match status" value="1"/>
</dbReference>
<dbReference type="PROSITE" id="PS00478">
    <property type="entry name" value="LIM_DOMAIN_1"/>
    <property type="match status" value="1"/>
</dbReference>
<dbReference type="InterPro" id="IPR036886">
    <property type="entry name" value="Villin_headpiece_dom_sf"/>
</dbReference>
<dbReference type="Proteomes" id="UP000054324">
    <property type="component" value="Unassembled WGS sequence"/>
</dbReference>
<dbReference type="EMBL" id="KL596649">
    <property type="protein sequence ID" value="KER31208.1"/>
    <property type="molecule type" value="Genomic_DNA"/>
</dbReference>
<dbReference type="KEGG" id="ovi:T265_13030"/>
<dbReference type="SMART" id="SM00153">
    <property type="entry name" value="VHP"/>
    <property type="match status" value="1"/>
</dbReference>
<organism evidence="8 9">
    <name type="scientific">Opisthorchis viverrini</name>
    <name type="common">Southeast Asian liver fluke</name>
    <dbReference type="NCBI Taxonomy" id="6198"/>
    <lineage>
        <taxon>Eukaryota</taxon>
        <taxon>Metazoa</taxon>
        <taxon>Spiralia</taxon>
        <taxon>Lophotrochozoa</taxon>
        <taxon>Platyhelminthes</taxon>
        <taxon>Trematoda</taxon>
        <taxon>Digenea</taxon>
        <taxon>Opisthorchiida</taxon>
        <taxon>Opisthorchiata</taxon>
        <taxon>Opisthorchiidae</taxon>
        <taxon>Opisthorchis</taxon>
    </lineage>
</organism>
<dbReference type="SUPFAM" id="SSF47050">
    <property type="entry name" value="VHP, Villin headpiece domain"/>
    <property type="match status" value="1"/>
</dbReference>
<evidence type="ECO:0000313" key="8">
    <source>
        <dbReference type="EMBL" id="KER31208.1"/>
    </source>
</evidence>
<dbReference type="Gene3D" id="2.10.110.10">
    <property type="entry name" value="Cysteine Rich Protein"/>
    <property type="match status" value="2"/>
</dbReference>
<dbReference type="AlphaFoldDB" id="A0A074ZUU7"/>
<feature type="compositionally biased region" description="Polar residues" evidence="5">
    <location>
        <begin position="773"/>
        <end position="783"/>
    </location>
</feature>
<reference evidence="8 9" key="1">
    <citation type="submission" date="2013-11" db="EMBL/GenBank/DDBJ databases">
        <title>Opisthorchis viverrini - life in the bile duct.</title>
        <authorList>
            <person name="Young N.D."/>
            <person name="Nagarajan N."/>
            <person name="Lin S.J."/>
            <person name="Korhonen P.K."/>
            <person name="Jex A.R."/>
            <person name="Hall R.S."/>
            <person name="Safavi-Hemami H."/>
            <person name="Kaewkong W."/>
            <person name="Bertrand D."/>
            <person name="Gao S."/>
            <person name="Seet Q."/>
            <person name="Wongkham S."/>
            <person name="Teh B.T."/>
            <person name="Wongkham C."/>
            <person name="Intapan P.M."/>
            <person name="Maleewong W."/>
            <person name="Yang X."/>
            <person name="Hu M."/>
            <person name="Wang Z."/>
            <person name="Hofmann A."/>
            <person name="Sternberg P.W."/>
            <person name="Tan P."/>
            <person name="Wang J."/>
            <person name="Gasser R.B."/>
        </authorList>
    </citation>
    <scope>NUCLEOTIDE SEQUENCE [LARGE SCALE GENOMIC DNA]</scope>
</reference>
<keyword evidence="1 4" id="KW-0479">Metal-binding</keyword>
<evidence type="ECO:0000259" key="7">
    <source>
        <dbReference type="PROSITE" id="PS51089"/>
    </source>
</evidence>
<dbReference type="Pfam" id="PF00412">
    <property type="entry name" value="LIM"/>
    <property type="match status" value="2"/>
</dbReference>
<dbReference type="InterPro" id="IPR001781">
    <property type="entry name" value="Znf_LIM"/>
</dbReference>
<dbReference type="SMART" id="SM00132">
    <property type="entry name" value="LIM"/>
    <property type="match status" value="2"/>
</dbReference>
<feature type="region of interest" description="Disordered" evidence="5">
    <location>
        <begin position="737"/>
        <end position="802"/>
    </location>
</feature>
<feature type="region of interest" description="Disordered" evidence="5">
    <location>
        <begin position="679"/>
        <end position="700"/>
    </location>
</feature>
<keyword evidence="3 4" id="KW-0440">LIM domain</keyword>
<evidence type="ECO:0000256" key="2">
    <source>
        <dbReference type="ARBA" id="ARBA00022833"/>
    </source>
</evidence>
<dbReference type="PROSITE" id="PS50023">
    <property type="entry name" value="LIM_DOMAIN_2"/>
    <property type="match status" value="1"/>
</dbReference>
<dbReference type="Pfam" id="PF02209">
    <property type="entry name" value="VHP"/>
    <property type="match status" value="1"/>
</dbReference>
<sequence>IPCTLISYDGTALPHPVSCPTRNYFLLPLDSTLSSTCPGNCKYEQALHMTPAASMTFSFKSDEFSFEFNHSSCAAIISLVRETIMPCYSTAAPMSLCSFSVHHISTIFGTWPLLFVTIPWKISIAMTTTNDSSIVVMWEDVYKHRCTVEITVPRTQQPVRWLAHSSPQSQYFPNDHVRRARAFKSTIFHTNLDEAWARYFAKGVNGSVVVMFCVFRINTSTRGVLVALVSIHYHIYSSAECKSSLETGGFYMKDDEFYCQKDYHRYFVAKCKACAKDLIGELVTVLDFSFHRECFKCTSCSITFHPGDRVTVWQERFFCPRCVGQQGAPVPPITPTKHKTNGTPLSPLSVTDDEGCCVSAADASLAEFPSPQDSGLSPCVTGNHLGDSKNVGEFRLPSSEAKCITSTGNPQKSKSILRKSGTDKLRVHESSRDHGGLSTDSGLGGRVFGSKTPEAQVNGSYSQEPANGVNYTATPPVLSSTTLSLNNSRQSLLGRVPNSDYGRYLNQSYIHLNGGAVSPSVDKYKRNLSSTILNSSGRPKHFHLPESKSRFLPPGTRTYSLLFGQPTKTQTASHVGALRTQIPPPAIRSEAPKMASSAVELRRQPPSEHTLPNGHDNHSRMNGTQENLEEEMTVEARRLACFPSGHKPDPNVPPPIERYDWPGPPASAVILAEMMRERRCKRREQSRVNGTLGDEGDDYESQEALSIDYSYDGGTNVTDAASAHQTSGIGQAILREQADGQKRRSRSHQLLDPISASRSPNAAVEPLYKPRYSTHQFASTSSGHPIKPGYTGGRLSEDQKTASLPTSSLVLLNSQRLNSTDSGWQLRTINGHDQSSQQPTRRILSPTSRPYYHSVHTLHTNHQASGTETVSSLVPPFTSRVARNRCADSAGDLLDSTTNQLSYPHVRYPPPPSAAFHKPDTPPPKVIPYNQLRTYRDTKVPRGIDRTSLEMYLSEEEFQNIFRLSRSAFYRLPEWKRNDLKRRVELF</sequence>
<evidence type="ECO:0000259" key="6">
    <source>
        <dbReference type="PROSITE" id="PS50023"/>
    </source>
</evidence>
<dbReference type="InterPro" id="IPR051618">
    <property type="entry name" value="Actin-binding_LIM"/>
</dbReference>
<evidence type="ECO:0000313" key="9">
    <source>
        <dbReference type="Proteomes" id="UP000054324"/>
    </source>
</evidence>
<evidence type="ECO:0008006" key="10">
    <source>
        <dbReference type="Google" id="ProtNLM"/>
    </source>
</evidence>
<protein>
    <recommendedName>
        <fullName evidence="10">LIM domain protein</fullName>
    </recommendedName>
</protein>
<dbReference type="PANTHER" id="PTHR24213:SF9">
    <property type="entry name" value="UNCOORDINATED 115A, ISOFORM B-RELATED"/>
    <property type="match status" value="1"/>
</dbReference>
<evidence type="ECO:0000256" key="4">
    <source>
        <dbReference type="PROSITE-ProRule" id="PRU00125"/>
    </source>
</evidence>
<feature type="region of interest" description="Disordered" evidence="5">
    <location>
        <begin position="402"/>
        <end position="453"/>
    </location>
</feature>
<accession>A0A074ZUU7</accession>
<dbReference type="GO" id="GO:0046872">
    <property type="term" value="F:metal ion binding"/>
    <property type="evidence" value="ECO:0007669"/>
    <property type="project" value="UniProtKB-KW"/>
</dbReference>
<dbReference type="OrthoDB" id="1746725at2759"/>
<keyword evidence="9" id="KW-1185">Reference proteome</keyword>
<name>A0A074ZUU7_OPIVI</name>
<evidence type="ECO:0000256" key="5">
    <source>
        <dbReference type="SAM" id="MobiDB-lite"/>
    </source>
</evidence>
<dbReference type="GO" id="GO:0030032">
    <property type="term" value="P:lamellipodium assembly"/>
    <property type="evidence" value="ECO:0007669"/>
    <property type="project" value="TreeGrafter"/>
</dbReference>
<feature type="domain" description="LIM zinc-binding" evidence="6">
    <location>
        <begin position="269"/>
        <end position="329"/>
    </location>
</feature>
<proteinExistence type="predicted"/>